<dbReference type="GO" id="GO:0048513">
    <property type="term" value="P:animal organ development"/>
    <property type="evidence" value="ECO:0007669"/>
    <property type="project" value="UniProtKB-ARBA"/>
</dbReference>
<dbReference type="Proteomes" id="UP000232323">
    <property type="component" value="Unassembled WGS sequence"/>
</dbReference>
<feature type="compositionally biased region" description="Basic and acidic residues" evidence="10">
    <location>
        <begin position="312"/>
        <end position="326"/>
    </location>
</feature>
<feature type="domain" description="TRAF3-interacting protein 1 N-terminal" evidence="11">
    <location>
        <begin position="19"/>
        <end position="120"/>
    </location>
</feature>
<dbReference type="GO" id="GO:0060271">
    <property type="term" value="P:cilium assembly"/>
    <property type="evidence" value="ECO:0007669"/>
    <property type="project" value="TreeGrafter"/>
</dbReference>
<keyword evidence="5" id="KW-0175">Coiled coil</keyword>
<dbReference type="Pfam" id="PF10243">
    <property type="entry name" value="MIP-T3"/>
    <property type="match status" value="1"/>
</dbReference>
<dbReference type="GO" id="GO:0030992">
    <property type="term" value="C:intraciliary transport particle B"/>
    <property type="evidence" value="ECO:0007669"/>
    <property type="project" value="TreeGrafter"/>
</dbReference>
<dbReference type="InterPro" id="IPR040468">
    <property type="entry name" value="TRAF3IP1_N"/>
</dbReference>
<name>A0A250X0V4_9CHLO</name>
<dbReference type="EMBL" id="BEGY01000018">
    <property type="protein sequence ID" value="GAX76559.1"/>
    <property type="molecule type" value="Genomic_DNA"/>
</dbReference>
<dbReference type="GO" id="GO:0005930">
    <property type="term" value="C:axoneme"/>
    <property type="evidence" value="ECO:0007669"/>
    <property type="project" value="UniProtKB-SubCell"/>
</dbReference>
<organism evidence="12 13">
    <name type="scientific">Chlamydomonas eustigma</name>
    <dbReference type="NCBI Taxonomy" id="1157962"/>
    <lineage>
        <taxon>Eukaryota</taxon>
        <taxon>Viridiplantae</taxon>
        <taxon>Chlorophyta</taxon>
        <taxon>core chlorophytes</taxon>
        <taxon>Chlorophyceae</taxon>
        <taxon>CS clade</taxon>
        <taxon>Chlamydomonadales</taxon>
        <taxon>Chlamydomonadaceae</taxon>
        <taxon>Chlamydomonas</taxon>
    </lineage>
</organism>
<evidence type="ECO:0000256" key="8">
    <source>
        <dbReference type="ARBA" id="ARBA00043971"/>
    </source>
</evidence>
<evidence type="ECO:0000256" key="7">
    <source>
        <dbReference type="ARBA" id="ARBA00023273"/>
    </source>
</evidence>
<proteinExistence type="inferred from homology"/>
<keyword evidence="13" id="KW-1185">Reference proteome</keyword>
<evidence type="ECO:0000256" key="2">
    <source>
        <dbReference type="ARBA" id="ARBA00004430"/>
    </source>
</evidence>
<dbReference type="PANTHER" id="PTHR31363">
    <property type="entry name" value="TRAF3-INTERACTING PROTEIN 1"/>
    <property type="match status" value="1"/>
</dbReference>
<evidence type="ECO:0000256" key="1">
    <source>
        <dbReference type="ARBA" id="ARBA00004120"/>
    </source>
</evidence>
<dbReference type="OrthoDB" id="10258914at2759"/>
<reference evidence="12 13" key="1">
    <citation type="submission" date="2017-08" db="EMBL/GenBank/DDBJ databases">
        <title>Acidophilic green algal genome provides insights into adaptation to an acidic environment.</title>
        <authorList>
            <person name="Hirooka S."/>
            <person name="Hirose Y."/>
            <person name="Kanesaki Y."/>
            <person name="Higuchi S."/>
            <person name="Fujiwara T."/>
            <person name="Onuma R."/>
            <person name="Era A."/>
            <person name="Ohbayashi R."/>
            <person name="Uzuka A."/>
            <person name="Nozaki H."/>
            <person name="Yoshikawa H."/>
            <person name="Miyagishima S.Y."/>
        </authorList>
    </citation>
    <scope>NUCLEOTIDE SEQUENCE [LARGE SCALE GENOMIC DNA]</scope>
    <source>
        <strain evidence="12 13">NIES-2499</strain>
    </source>
</reference>
<dbReference type="STRING" id="1157962.A0A250X0V4"/>
<dbReference type="PANTHER" id="PTHR31363:SF0">
    <property type="entry name" value="TRAF3-INTERACTING PROTEIN 1"/>
    <property type="match status" value="1"/>
</dbReference>
<evidence type="ECO:0000256" key="4">
    <source>
        <dbReference type="ARBA" id="ARBA00022794"/>
    </source>
</evidence>
<dbReference type="InterPro" id="IPR018799">
    <property type="entry name" value="TRAF3IP1"/>
</dbReference>
<evidence type="ECO:0000256" key="6">
    <source>
        <dbReference type="ARBA" id="ARBA00023212"/>
    </source>
</evidence>
<dbReference type="GO" id="GO:0048731">
    <property type="term" value="P:system development"/>
    <property type="evidence" value="ECO:0007669"/>
    <property type="project" value="UniProtKB-ARBA"/>
</dbReference>
<keyword evidence="6" id="KW-0206">Cytoskeleton</keyword>
<evidence type="ECO:0000256" key="3">
    <source>
        <dbReference type="ARBA" id="ARBA00022490"/>
    </source>
</evidence>
<keyword evidence="3" id="KW-0963">Cytoplasm</keyword>
<accession>A0A250X0V4</accession>
<evidence type="ECO:0000256" key="10">
    <source>
        <dbReference type="SAM" id="MobiDB-lite"/>
    </source>
</evidence>
<sequence length="360" mass="39411">MGRQYWEVTRSILQSPEQPIVIRPKLTEAYLTRPPFKYLHAIFTEVQNRTGFAKGLYDAFELSSSNIHNKEQKVTYLIKMMNVVSLVLGEVVPCDPYKVVSGLEPEGTNIFLQMLGTACTQGDAREAVQVVLQKERNSRASPALMCLKDSSKASCHQGCEQCSRDHTSWTGCNMHQVPGLLPVRCEVRSCSEPSSLRATEVRGAAVVYTSFLLPTATSKDGLPTPCSRERPHMSSGCLGSMSSSVVSLRGLRILRSGSVHPVDSNLEALRIDSGECSVDAKTSSNEPVKNEEIGDAATNMSLEKTSHSATHARSDDLEGQSDKREGALGLPEPVKKGLWRRMGSSRVQTSVQNNVQLIKS</sequence>
<dbReference type="GO" id="GO:0070507">
    <property type="term" value="P:regulation of microtubule cytoskeleton organization"/>
    <property type="evidence" value="ECO:0007669"/>
    <property type="project" value="TreeGrafter"/>
</dbReference>
<dbReference type="AlphaFoldDB" id="A0A250X0V4"/>
<comment type="caution">
    <text evidence="12">The sequence shown here is derived from an EMBL/GenBank/DDBJ whole genome shotgun (WGS) entry which is preliminary data.</text>
</comment>
<dbReference type="GO" id="GO:0008017">
    <property type="term" value="F:microtubule binding"/>
    <property type="evidence" value="ECO:0007669"/>
    <property type="project" value="InterPro"/>
</dbReference>
<keyword evidence="7" id="KW-0966">Cell projection</keyword>
<dbReference type="FunFam" id="1.10.418.50:FF:000001">
    <property type="entry name" value="TRAF3-interacting protein 1 isoform X1"/>
    <property type="match status" value="1"/>
</dbReference>
<comment type="similarity">
    <text evidence="8">Belongs to the TRAF3IP1 family.</text>
</comment>
<evidence type="ECO:0000256" key="5">
    <source>
        <dbReference type="ARBA" id="ARBA00023054"/>
    </source>
</evidence>
<evidence type="ECO:0000259" key="11">
    <source>
        <dbReference type="Pfam" id="PF10243"/>
    </source>
</evidence>
<dbReference type="GO" id="GO:0042073">
    <property type="term" value="P:intraciliary transport"/>
    <property type="evidence" value="ECO:0007669"/>
    <property type="project" value="TreeGrafter"/>
</dbReference>
<dbReference type="InterPro" id="IPR042576">
    <property type="entry name" value="TRAF3IP1_N_sf"/>
</dbReference>
<keyword evidence="4" id="KW-0970">Cilium biogenesis/degradation</keyword>
<protein>
    <recommendedName>
        <fullName evidence="9">TRAF3-interacting protein 1</fullName>
    </recommendedName>
</protein>
<comment type="subcellular location">
    <subcellularLocation>
        <location evidence="2">Cytoplasm</location>
        <location evidence="2">Cytoskeleton</location>
        <location evidence="2">Cilium axoneme</location>
    </subcellularLocation>
    <subcellularLocation>
        <location evidence="1">Cytoplasm</location>
        <location evidence="1">Cytoskeleton</location>
        <location evidence="1">Cilium basal body</location>
    </subcellularLocation>
</comment>
<evidence type="ECO:0000313" key="12">
    <source>
        <dbReference type="EMBL" id="GAX76559.1"/>
    </source>
</evidence>
<gene>
    <name evidence="12" type="ORF">CEUSTIGMA_g4005.t1</name>
</gene>
<evidence type="ECO:0000256" key="9">
    <source>
        <dbReference type="ARBA" id="ARBA00070492"/>
    </source>
</evidence>
<evidence type="ECO:0000313" key="13">
    <source>
        <dbReference type="Proteomes" id="UP000232323"/>
    </source>
</evidence>
<dbReference type="Gene3D" id="1.10.418.50">
    <property type="entry name" value="Microtubule-binding protein MIP-T3"/>
    <property type="match status" value="1"/>
</dbReference>
<feature type="region of interest" description="Disordered" evidence="10">
    <location>
        <begin position="303"/>
        <end position="335"/>
    </location>
</feature>
<dbReference type="GO" id="GO:0036064">
    <property type="term" value="C:ciliary basal body"/>
    <property type="evidence" value="ECO:0007669"/>
    <property type="project" value="TreeGrafter"/>
</dbReference>